<evidence type="ECO:0008006" key="3">
    <source>
        <dbReference type="Google" id="ProtNLM"/>
    </source>
</evidence>
<dbReference type="PANTHER" id="PTHR35861">
    <property type="match status" value="1"/>
</dbReference>
<dbReference type="InterPro" id="IPR052042">
    <property type="entry name" value="Tail_sheath_structural"/>
</dbReference>
<evidence type="ECO:0000313" key="1">
    <source>
        <dbReference type="EMBL" id="ERE18208.1"/>
    </source>
</evidence>
<feature type="non-terminal residue" evidence="1">
    <location>
        <position position="391"/>
    </location>
</feature>
<dbReference type="Proteomes" id="UP000016426">
    <property type="component" value="Unassembled WGS sequence"/>
</dbReference>
<name>A0ABP2XQP6_9NEIS</name>
<reference evidence="1 2" key="1">
    <citation type="journal article" date="2013" name="Genome Announc.">
        <title>Genome Sequence of the Pigment-Producing Bacterium Pseudogulbenkiania ferrooxidans, Isolated from Loktak Lake.</title>
        <authorList>
            <person name="Puranik S."/>
            <person name="Talkal R."/>
            <person name="Qureshi A."/>
            <person name="Khardenavis A."/>
            <person name="Kapley A."/>
            <person name="Purohit H.J."/>
        </authorList>
    </citation>
    <scope>NUCLEOTIDE SEQUENCE [LARGE SCALE GENOMIC DNA]</scope>
    <source>
        <strain evidence="1 2">EGD-HP2</strain>
    </source>
</reference>
<accession>A0ABP2XQP6</accession>
<proteinExistence type="predicted"/>
<dbReference type="EMBL" id="AVPH01000053">
    <property type="protein sequence ID" value="ERE18208.1"/>
    <property type="molecule type" value="Genomic_DNA"/>
</dbReference>
<gene>
    <name evidence="1" type="ORF">O166_21495</name>
</gene>
<dbReference type="RefSeq" id="WP_021475600.1">
    <property type="nucleotide sequence ID" value="NZ_AVPH01000053.1"/>
</dbReference>
<evidence type="ECO:0000313" key="2">
    <source>
        <dbReference type="Proteomes" id="UP000016426"/>
    </source>
</evidence>
<keyword evidence="2" id="KW-1185">Reference proteome</keyword>
<dbReference type="Gene3D" id="3.40.50.11780">
    <property type="match status" value="1"/>
</dbReference>
<sequence length="391" mass="40736">MAKPYATPGVYVTEVSTLPPSVVQVPTAIPAFIGNVIPMLDKDGKDERSFPIIRRITSIADYEQYFGGPALLSGTLTCAVNKKNGQIIGSSASFTEMAQTSVDKDGNPVLAAGISAASVNTLYYALQHFFANGGGVAYVAAIGTTGTGLPTGNPQPVDQKLIVAALAELEKVDEVTLLLAPEFATSTDYAGNVAQPLLAHAVKLGDRFALIDAPSALKPDDFAALTAWRGAITGGADTLKYGAAYYPFLNTLLLAQPDMGKIAVVGTINTITVDKDGKDVVTPSPMPETDLAHLLKNYSGSQLEQQVLALLAQQTLTLPPSAAIAGVYAQTDAARGVWKAPANVPLAAVNGPAVIVTAKQQEIFNVDPIAGKSINVIRSFTGQGTLVWGAR</sequence>
<protein>
    <recommendedName>
        <fullName evidence="3">Phage tail protein</fullName>
    </recommendedName>
</protein>
<organism evidence="1 2">
    <name type="scientific">Pseudogulbenkiania ferrooxidans EGD-HP2</name>
    <dbReference type="NCBI Taxonomy" id="1388764"/>
    <lineage>
        <taxon>Bacteria</taxon>
        <taxon>Pseudomonadati</taxon>
        <taxon>Pseudomonadota</taxon>
        <taxon>Betaproteobacteria</taxon>
        <taxon>Neisseriales</taxon>
        <taxon>Chromobacteriaceae</taxon>
        <taxon>Pseudogulbenkiania</taxon>
    </lineage>
</organism>
<comment type="caution">
    <text evidence="1">The sequence shown here is derived from an EMBL/GenBank/DDBJ whole genome shotgun (WGS) entry which is preliminary data.</text>
</comment>
<dbReference type="PANTHER" id="PTHR35861:SF1">
    <property type="entry name" value="PHAGE TAIL SHEATH PROTEIN"/>
    <property type="match status" value="1"/>
</dbReference>